<keyword evidence="1" id="KW-0472">Membrane</keyword>
<feature type="transmembrane region" description="Helical" evidence="1">
    <location>
        <begin position="58"/>
        <end position="81"/>
    </location>
</feature>
<proteinExistence type="predicted"/>
<feature type="transmembrane region" description="Helical" evidence="1">
    <location>
        <begin position="34"/>
        <end position="52"/>
    </location>
</feature>
<dbReference type="InterPro" id="IPR025588">
    <property type="entry name" value="YcxB-like_C"/>
</dbReference>
<gene>
    <name evidence="3" type="ORF">NS355_13750</name>
</gene>
<comment type="caution">
    <text evidence="3">The sequence shown here is derived from an EMBL/GenBank/DDBJ whole genome shotgun (WGS) entry which is preliminary data.</text>
</comment>
<evidence type="ECO:0000313" key="4">
    <source>
        <dbReference type="Proteomes" id="UP000073923"/>
    </source>
</evidence>
<dbReference type="Pfam" id="PF14317">
    <property type="entry name" value="YcxB"/>
    <property type="match status" value="1"/>
</dbReference>
<protein>
    <recommendedName>
        <fullName evidence="2">YcxB-like C-terminal domain-containing protein</fullName>
    </recommendedName>
</protein>
<keyword evidence="1" id="KW-1133">Transmembrane helix</keyword>
<reference evidence="3 4" key="1">
    <citation type="journal article" date="2016" name="Front. Microbiol.">
        <title>Genomic Resource of Rice Seed Associated Bacteria.</title>
        <authorList>
            <person name="Midha S."/>
            <person name="Bansal K."/>
            <person name="Sharma S."/>
            <person name="Kumar N."/>
            <person name="Patil P.P."/>
            <person name="Chaudhry V."/>
            <person name="Patil P.B."/>
        </authorList>
    </citation>
    <scope>NUCLEOTIDE SEQUENCE [LARGE SCALE GENOMIC DNA]</scope>
    <source>
        <strain evidence="3 4">NS355</strain>
    </source>
</reference>
<keyword evidence="1" id="KW-0812">Transmembrane</keyword>
<evidence type="ECO:0000256" key="1">
    <source>
        <dbReference type="SAM" id="Phobius"/>
    </source>
</evidence>
<dbReference type="PATRIC" id="fig|172044.3.peg.3133"/>
<evidence type="ECO:0000259" key="2">
    <source>
        <dbReference type="Pfam" id="PF14317"/>
    </source>
</evidence>
<sequence>MQVAKFDATADDLLAAYRLNFKIRLKAKRARRNLLIGGLFLSALSVFAAWLWDLGSLPIAAAVGVVYWVLFLVAVFGAAYLRLRGQSRTIYAQQKNLHGTTFVEWDDRTIKFGSIRGQSNFEWDDFHGIFASAEVIILKQSADLMNFIPTRALTGDQVVYIAGRLKGQS</sequence>
<organism evidence="3 4">
    <name type="scientific">Sphingomonas yabuuchiae</name>
    <dbReference type="NCBI Taxonomy" id="172044"/>
    <lineage>
        <taxon>Bacteria</taxon>
        <taxon>Pseudomonadati</taxon>
        <taxon>Pseudomonadota</taxon>
        <taxon>Alphaproteobacteria</taxon>
        <taxon>Sphingomonadales</taxon>
        <taxon>Sphingomonadaceae</taxon>
        <taxon>Sphingomonas</taxon>
    </lineage>
</organism>
<dbReference type="Proteomes" id="UP000073923">
    <property type="component" value="Unassembled WGS sequence"/>
</dbReference>
<dbReference type="OrthoDB" id="192188at2"/>
<name>A0A147IN44_9SPHN</name>
<dbReference type="AlphaFoldDB" id="A0A147IN44"/>
<accession>A0A147IN44</accession>
<dbReference type="EMBL" id="LDTF01000080">
    <property type="protein sequence ID" value="KTT96686.1"/>
    <property type="molecule type" value="Genomic_DNA"/>
</dbReference>
<evidence type="ECO:0000313" key="3">
    <source>
        <dbReference type="EMBL" id="KTT96686.1"/>
    </source>
</evidence>
<feature type="domain" description="YcxB-like C-terminal" evidence="2">
    <location>
        <begin position="105"/>
        <end position="157"/>
    </location>
</feature>